<protein>
    <recommendedName>
        <fullName evidence="3">PIN domain-containing protein</fullName>
    </recommendedName>
</protein>
<name>D5UKZ5_CELFN</name>
<dbReference type="AlphaFoldDB" id="D5UKZ5"/>
<reference evidence="1 2" key="1">
    <citation type="journal article" date="2010" name="Stand. Genomic Sci.">
        <title>Complete genome sequence of Cellulomonas flavigena type strain (134).</title>
        <authorList>
            <person name="Abt B."/>
            <person name="Foster B."/>
            <person name="Lapidus A."/>
            <person name="Clum A."/>
            <person name="Sun H."/>
            <person name="Pukall R."/>
            <person name="Lucas S."/>
            <person name="Glavina Del Rio T."/>
            <person name="Nolan M."/>
            <person name="Tice H."/>
            <person name="Cheng J.F."/>
            <person name="Pitluck S."/>
            <person name="Liolios K."/>
            <person name="Ivanova N."/>
            <person name="Mavromatis K."/>
            <person name="Ovchinnikova G."/>
            <person name="Pati A."/>
            <person name="Goodwin L."/>
            <person name="Chen A."/>
            <person name="Palaniappan K."/>
            <person name="Land M."/>
            <person name="Hauser L."/>
            <person name="Chang Y.J."/>
            <person name="Jeffries C.D."/>
            <person name="Rohde M."/>
            <person name="Goker M."/>
            <person name="Woyke T."/>
            <person name="Bristow J."/>
            <person name="Eisen J.A."/>
            <person name="Markowitz V."/>
            <person name="Hugenholtz P."/>
            <person name="Kyrpides N.C."/>
            <person name="Klenk H.P."/>
        </authorList>
    </citation>
    <scope>NUCLEOTIDE SEQUENCE [LARGE SCALE GENOMIC DNA]</scope>
    <source>
        <strain evidence="2">ATCC 482 / DSM 20109 / BCRC 11376 / JCM 18109 / NBRC 3775 / NCIMB 8073 / NRS 134</strain>
    </source>
</reference>
<dbReference type="EMBL" id="CP001964">
    <property type="protein sequence ID" value="ADG75877.1"/>
    <property type="molecule type" value="Genomic_DNA"/>
</dbReference>
<evidence type="ECO:0008006" key="3">
    <source>
        <dbReference type="Google" id="ProtNLM"/>
    </source>
</evidence>
<dbReference type="KEGG" id="cfl:Cfla_2994"/>
<dbReference type="Proteomes" id="UP000000849">
    <property type="component" value="Chromosome"/>
</dbReference>
<dbReference type="STRING" id="446466.Cfla_2994"/>
<sequence length="71" mass="7549">MCAALLDTCVLWPSLQRDVLLSFAIEGLYEHVVAAAVVGGVGVIVTDNLSDFPPSAVPRRIDVRTAALRKA</sequence>
<gene>
    <name evidence="1" type="ordered locus">Cfla_2994</name>
</gene>
<evidence type="ECO:0000313" key="1">
    <source>
        <dbReference type="EMBL" id="ADG75877.1"/>
    </source>
</evidence>
<dbReference type="HOGENOM" id="CLU_2732635_0_0_11"/>
<dbReference type="OrthoDB" id="113459at2"/>
<proteinExistence type="predicted"/>
<organism evidence="1 2">
    <name type="scientific">Cellulomonas flavigena (strain ATCC 482 / DSM 20109 / BCRC 11376 / JCM 18109 / NBRC 3775 / NCIMB 8073 / NRS 134)</name>
    <dbReference type="NCBI Taxonomy" id="446466"/>
    <lineage>
        <taxon>Bacteria</taxon>
        <taxon>Bacillati</taxon>
        <taxon>Actinomycetota</taxon>
        <taxon>Actinomycetes</taxon>
        <taxon>Micrococcales</taxon>
        <taxon>Cellulomonadaceae</taxon>
        <taxon>Cellulomonas</taxon>
    </lineage>
</organism>
<evidence type="ECO:0000313" key="2">
    <source>
        <dbReference type="Proteomes" id="UP000000849"/>
    </source>
</evidence>
<keyword evidence="2" id="KW-1185">Reference proteome</keyword>
<accession>D5UKZ5</accession>